<proteinExistence type="predicted"/>
<sequence length="447" mass="49754">MLGIFHTFFLSVPDSVVQEPGGVWAVSFTCAITRETQTPPWFTIGDVIHVEREDLSFLKSRHLMYIQLKNSDTSSASQDISTFPGIDVDPPNDVAYEPGQDFNVTGSLAHPHSEDPVWYLYSSFSGINLQTGKLGVNFDEEELLQKHDLNNNPNKSEELVTFKTSTNTISGYFIFGAAIRSAEGDLVEHLQLSRVISVRPSNQSGDMPPGYLGFFDNSYVPRSENGNQLKRCTAGYECWVSCTAVGETISVLEVKELLPDGSKSDVPSSVISTQALQMDTFRIIYWKFRAEDNSGDADGITTYECKASDESQGKAVTKLMDVMATIPGSIDHDRSNVETERDQMDPYLINVTFNCAINGRPLPDVMFYGGTNDVFSAMYFTPPDSVIPTGPSEAMASKVMTLDLRYVNPDDFNDFVGQDPYCEFYSPLDGRNYNHTFEMPHIDLFSK</sequence>
<evidence type="ECO:0000313" key="1">
    <source>
        <dbReference type="EMBL" id="GFO48000.1"/>
    </source>
</evidence>
<accession>A0AAV4DVC0</accession>
<protein>
    <submittedName>
        <fullName evidence="1">Uncharacterized protein</fullName>
    </submittedName>
</protein>
<reference evidence="1 2" key="1">
    <citation type="journal article" date="2021" name="Elife">
        <title>Chloroplast acquisition without the gene transfer in kleptoplastic sea slugs, Plakobranchus ocellatus.</title>
        <authorList>
            <person name="Maeda T."/>
            <person name="Takahashi S."/>
            <person name="Yoshida T."/>
            <person name="Shimamura S."/>
            <person name="Takaki Y."/>
            <person name="Nagai Y."/>
            <person name="Toyoda A."/>
            <person name="Suzuki Y."/>
            <person name="Arimoto A."/>
            <person name="Ishii H."/>
            <person name="Satoh N."/>
            <person name="Nishiyama T."/>
            <person name="Hasebe M."/>
            <person name="Maruyama T."/>
            <person name="Minagawa J."/>
            <person name="Obokata J."/>
            <person name="Shigenobu S."/>
        </authorList>
    </citation>
    <scope>NUCLEOTIDE SEQUENCE [LARGE SCALE GENOMIC DNA]</scope>
</reference>
<dbReference type="Proteomes" id="UP000735302">
    <property type="component" value="Unassembled WGS sequence"/>
</dbReference>
<evidence type="ECO:0000313" key="2">
    <source>
        <dbReference type="Proteomes" id="UP000735302"/>
    </source>
</evidence>
<keyword evidence="2" id="KW-1185">Reference proteome</keyword>
<organism evidence="1 2">
    <name type="scientific">Plakobranchus ocellatus</name>
    <dbReference type="NCBI Taxonomy" id="259542"/>
    <lineage>
        <taxon>Eukaryota</taxon>
        <taxon>Metazoa</taxon>
        <taxon>Spiralia</taxon>
        <taxon>Lophotrochozoa</taxon>
        <taxon>Mollusca</taxon>
        <taxon>Gastropoda</taxon>
        <taxon>Heterobranchia</taxon>
        <taxon>Euthyneura</taxon>
        <taxon>Panpulmonata</taxon>
        <taxon>Sacoglossa</taxon>
        <taxon>Placobranchoidea</taxon>
        <taxon>Plakobranchidae</taxon>
        <taxon>Plakobranchus</taxon>
    </lineage>
</organism>
<comment type="caution">
    <text evidence="1">The sequence shown here is derived from an EMBL/GenBank/DDBJ whole genome shotgun (WGS) entry which is preliminary data.</text>
</comment>
<dbReference type="AlphaFoldDB" id="A0AAV4DVC0"/>
<dbReference type="EMBL" id="BLXT01008368">
    <property type="protein sequence ID" value="GFO48000.1"/>
    <property type="molecule type" value="Genomic_DNA"/>
</dbReference>
<name>A0AAV4DVC0_9GAST</name>
<gene>
    <name evidence="1" type="ORF">PoB_007450500</name>
</gene>